<protein>
    <submittedName>
        <fullName evidence="6">Putative pancreatic lipase-related protein 3-like</fullName>
    </submittedName>
</protein>
<name>A0A2G8JH39_STIJA</name>
<dbReference type="PANTHER" id="PTHR11610:SF178">
    <property type="entry name" value="LIPASE MEMBER H-A-LIKE PROTEIN"/>
    <property type="match status" value="1"/>
</dbReference>
<accession>A0A2G8JH39</accession>
<dbReference type="EMBL" id="MRZV01001992">
    <property type="protein sequence ID" value="PIK35084.1"/>
    <property type="molecule type" value="Genomic_DNA"/>
</dbReference>
<dbReference type="CDD" id="cd00707">
    <property type="entry name" value="Pancreat_lipase_like"/>
    <property type="match status" value="1"/>
</dbReference>
<dbReference type="OrthoDB" id="199913at2759"/>
<gene>
    <name evidence="6" type="ORF">BSL78_28091</name>
</gene>
<organism evidence="6 7">
    <name type="scientific">Stichopus japonicus</name>
    <name type="common">Sea cucumber</name>
    <dbReference type="NCBI Taxonomy" id="307972"/>
    <lineage>
        <taxon>Eukaryota</taxon>
        <taxon>Metazoa</taxon>
        <taxon>Echinodermata</taxon>
        <taxon>Eleutherozoa</taxon>
        <taxon>Echinozoa</taxon>
        <taxon>Holothuroidea</taxon>
        <taxon>Aspidochirotacea</taxon>
        <taxon>Aspidochirotida</taxon>
        <taxon>Stichopodidae</taxon>
        <taxon>Apostichopus</taxon>
    </lineage>
</organism>
<evidence type="ECO:0000256" key="3">
    <source>
        <dbReference type="ARBA" id="ARBA00022525"/>
    </source>
</evidence>
<feature type="domain" description="Lipase" evidence="5">
    <location>
        <begin position="3"/>
        <end position="288"/>
    </location>
</feature>
<dbReference type="InterPro" id="IPR029058">
    <property type="entry name" value="AB_hydrolase_fold"/>
</dbReference>
<keyword evidence="7" id="KW-1185">Reference proteome</keyword>
<evidence type="ECO:0000313" key="7">
    <source>
        <dbReference type="Proteomes" id="UP000230750"/>
    </source>
</evidence>
<dbReference type="PANTHER" id="PTHR11610">
    <property type="entry name" value="LIPASE"/>
    <property type="match status" value="1"/>
</dbReference>
<dbReference type="GO" id="GO:0005615">
    <property type="term" value="C:extracellular space"/>
    <property type="evidence" value="ECO:0007669"/>
    <property type="project" value="TreeGrafter"/>
</dbReference>
<evidence type="ECO:0000256" key="2">
    <source>
        <dbReference type="ARBA" id="ARBA00010701"/>
    </source>
</evidence>
<evidence type="ECO:0000259" key="5">
    <source>
        <dbReference type="Pfam" id="PF00151"/>
    </source>
</evidence>
<dbReference type="STRING" id="307972.A0A2G8JH39"/>
<comment type="caution">
    <text evidence="6">The sequence shown here is derived from an EMBL/GenBank/DDBJ whole genome shotgun (WGS) entry which is preliminary data.</text>
</comment>
<dbReference type="Proteomes" id="UP000230750">
    <property type="component" value="Unassembled WGS sequence"/>
</dbReference>
<dbReference type="GO" id="GO:0016298">
    <property type="term" value="F:lipase activity"/>
    <property type="evidence" value="ECO:0007669"/>
    <property type="project" value="InterPro"/>
</dbReference>
<keyword evidence="3" id="KW-0964">Secreted</keyword>
<comment type="similarity">
    <text evidence="2 4">Belongs to the AB hydrolase superfamily. Lipase family.</text>
</comment>
<evidence type="ECO:0000256" key="4">
    <source>
        <dbReference type="RuleBase" id="RU004262"/>
    </source>
</evidence>
<dbReference type="SUPFAM" id="SSF53474">
    <property type="entry name" value="alpha/beta-Hydrolases"/>
    <property type="match status" value="1"/>
</dbReference>
<sequence>MGPEEIVTSFTLFTRKSKDPVNGEPLETSNRTLLHRSTFRANKKTVIIIHGWGEHSNKAWIQNLRKAILQREKSNVIIVDWYEGADELNYWKSVQNIRVVGSQLAHFLIYLKDQTGMSESSVHLVGHSLGAHLAGYTGQYLPGIGRITALDAAGPSFENTGKGCRLDKSDALFVDAIHTDSVNGAGISQPIGHRDFYPNGGHSQPGCEWWQFVCDHDDAQNEYFIESVLNRNCGFRGVSCESEEAFANGTCGPTDGGDISCPRMGYYSNTRQESLGKFILYTESTFPFCAKRRRYDRLYRKWRGDPDDENIYRLADDTSRR</sequence>
<reference evidence="6 7" key="1">
    <citation type="journal article" date="2017" name="PLoS Biol.">
        <title>The sea cucumber genome provides insights into morphological evolution and visceral regeneration.</title>
        <authorList>
            <person name="Zhang X."/>
            <person name="Sun L."/>
            <person name="Yuan J."/>
            <person name="Sun Y."/>
            <person name="Gao Y."/>
            <person name="Zhang L."/>
            <person name="Li S."/>
            <person name="Dai H."/>
            <person name="Hamel J.F."/>
            <person name="Liu C."/>
            <person name="Yu Y."/>
            <person name="Liu S."/>
            <person name="Lin W."/>
            <person name="Guo K."/>
            <person name="Jin S."/>
            <person name="Xu P."/>
            <person name="Storey K.B."/>
            <person name="Huan P."/>
            <person name="Zhang T."/>
            <person name="Zhou Y."/>
            <person name="Zhang J."/>
            <person name="Lin C."/>
            <person name="Li X."/>
            <person name="Xing L."/>
            <person name="Huo D."/>
            <person name="Sun M."/>
            <person name="Wang L."/>
            <person name="Mercier A."/>
            <person name="Li F."/>
            <person name="Yang H."/>
            <person name="Xiang J."/>
        </authorList>
    </citation>
    <scope>NUCLEOTIDE SEQUENCE [LARGE SCALE GENOMIC DNA]</scope>
    <source>
        <strain evidence="6">Shaxun</strain>
        <tissue evidence="6">Muscle</tissue>
    </source>
</reference>
<proteinExistence type="inferred from homology"/>
<dbReference type="InterPro" id="IPR033906">
    <property type="entry name" value="Lipase_N"/>
</dbReference>
<dbReference type="InterPro" id="IPR000734">
    <property type="entry name" value="TAG_lipase"/>
</dbReference>
<dbReference type="AlphaFoldDB" id="A0A2G8JH39"/>
<dbReference type="PRINTS" id="PR00821">
    <property type="entry name" value="TAGLIPASE"/>
</dbReference>
<evidence type="ECO:0000256" key="1">
    <source>
        <dbReference type="ARBA" id="ARBA00004613"/>
    </source>
</evidence>
<dbReference type="Pfam" id="PF00151">
    <property type="entry name" value="Lipase"/>
    <property type="match status" value="1"/>
</dbReference>
<dbReference type="InterPro" id="IPR013818">
    <property type="entry name" value="Lipase"/>
</dbReference>
<dbReference type="GO" id="GO:0016042">
    <property type="term" value="P:lipid catabolic process"/>
    <property type="evidence" value="ECO:0007669"/>
    <property type="project" value="TreeGrafter"/>
</dbReference>
<evidence type="ECO:0000313" key="6">
    <source>
        <dbReference type="EMBL" id="PIK35084.1"/>
    </source>
</evidence>
<comment type="subcellular location">
    <subcellularLocation>
        <location evidence="1">Secreted</location>
    </subcellularLocation>
</comment>
<dbReference type="Gene3D" id="3.40.50.1820">
    <property type="entry name" value="alpha/beta hydrolase"/>
    <property type="match status" value="1"/>
</dbReference>